<dbReference type="InterPro" id="IPR000515">
    <property type="entry name" value="MetI-like"/>
</dbReference>
<comment type="similarity">
    <text evidence="9">Belongs to the binding-protein-dependent transport system permease family. OppBC subfamily.</text>
</comment>
<dbReference type="Pfam" id="PF00528">
    <property type="entry name" value="BPD_transp_1"/>
    <property type="match status" value="1"/>
</dbReference>
<dbReference type="KEGG" id="tio:INP52_03705"/>
<gene>
    <name evidence="12" type="ORF">INP52_03705</name>
</gene>
<feature type="transmembrane region" description="Helical" evidence="10">
    <location>
        <begin position="303"/>
        <end position="325"/>
    </location>
</feature>
<dbReference type="InterPro" id="IPR050366">
    <property type="entry name" value="BP-dependent_transpt_permease"/>
</dbReference>
<dbReference type="Proteomes" id="UP000593735">
    <property type="component" value="Chromosome"/>
</dbReference>
<feature type="transmembrane region" description="Helical" evidence="10">
    <location>
        <begin position="141"/>
        <end position="166"/>
    </location>
</feature>
<evidence type="ECO:0000256" key="8">
    <source>
        <dbReference type="ARBA" id="ARBA00023136"/>
    </source>
</evidence>
<evidence type="ECO:0000256" key="7">
    <source>
        <dbReference type="ARBA" id="ARBA00022989"/>
    </source>
</evidence>
<evidence type="ECO:0000256" key="3">
    <source>
        <dbReference type="ARBA" id="ARBA00022475"/>
    </source>
</evidence>
<evidence type="ECO:0000313" key="12">
    <source>
        <dbReference type="EMBL" id="QOY61308.1"/>
    </source>
</evidence>
<feature type="transmembrane region" description="Helical" evidence="10">
    <location>
        <begin position="258"/>
        <end position="283"/>
    </location>
</feature>
<dbReference type="PANTHER" id="PTHR43386">
    <property type="entry name" value="OLIGOPEPTIDE TRANSPORT SYSTEM PERMEASE PROTEIN APPC"/>
    <property type="match status" value="1"/>
</dbReference>
<evidence type="ECO:0000256" key="1">
    <source>
        <dbReference type="ARBA" id="ARBA00004651"/>
    </source>
</evidence>
<sequence>MEAQTYAADATDDGLFQLSRSEHAEAAEREYADYSYGREILNRFLANRGATVSIVIIALVVVVALIAPAVSPYTYYDTNSAQANLPPRVPGLEQIGICTGYRGGQDAYAMAGAKDDYHLFGTDNLGRDIWTRVWSGTRISLAIALVAVVVDVIVGVVYGLVSGYFGGKVDLVMQRITEVLSSIPQLVIVTLMIVVLKPGLGNIVIALFITGWIDMSRIVRAQVLKLKNQEFVLAARTLGVGSRDIIFHEILPNSLAQIIVTFMFSVPNAIFLEAFLAFVGLGIPAPTASLGVLINDGYKAATIFPYQVLIPVVVLALLMLGFNLFGDGLRDAIDPERS</sequence>
<dbReference type="PANTHER" id="PTHR43386:SF24">
    <property type="entry name" value="OLIGOPEPTIDE TRANSPORT SYSTEM PERMEASE PROTEIN AMID"/>
    <property type="match status" value="1"/>
</dbReference>
<dbReference type="Gene3D" id="1.10.3720.10">
    <property type="entry name" value="MetI-like"/>
    <property type="match status" value="1"/>
</dbReference>
<keyword evidence="5" id="KW-0571">Peptide transport</keyword>
<proteinExistence type="inferred from homology"/>
<reference evidence="12 13" key="1">
    <citation type="submission" date="2020-10" db="EMBL/GenBank/DDBJ databases">
        <title>Olsenella immobilis sp.nov., isolated from the mud in a fermentation cellar used for the production of Chinese strong-flavoured liquor.</title>
        <authorList>
            <person name="Lu L."/>
        </authorList>
    </citation>
    <scope>NUCLEOTIDE SEQUENCE [LARGE SCALE GENOMIC DNA]</scope>
    <source>
        <strain evidence="12 13">LZLJ-2</strain>
    </source>
</reference>
<keyword evidence="8 10" id="KW-0472">Membrane</keyword>
<evidence type="ECO:0000259" key="11">
    <source>
        <dbReference type="PROSITE" id="PS50928"/>
    </source>
</evidence>
<dbReference type="PROSITE" id="PS50928">
    <property type="entry name" value="ABC_TM1"/>
    <property type="match status" value="1"/>
</dbReference>
<protein>
    <submittedName>
        <fullName evidence="12">ABC transporter permease</fullName>
    </submittedName>
</protein>
<keyword evidence="2 10" id="KW-0813">Transport</keyword>
<dbReference type="SUPFAM" id="SSF161098">
    <property type="entry name" value="MetI-like"/>
    <property type="match status" value="1"/>
</dbReference>
<dbReference type="GO" id="GO:0005886">
    <property type="term" value="C:plasma membrane"/>
    <property type="evidence" value="ECO:0007669"/>
    <property type="project" value="UniProtKB-SubCell"/>
</dbReference>
<dbReference type="InterPro" id="IPR025966">
    <property type="entry name" value="OppC_N"/>
</dbReference>
<comment type="subcellular location">
    <subcellularLocation>
        <location evidence="1 10">Cell membrane</location>
        <topology evidence="1 10">Multi-pass membrane protein</topology>
    </subcellularLocation>
</comment>
<evidence type="ECO:0000256" key="10">
    <source>
        <dbReference type="RuleBase" id="RU363032"/>
    </source>
</evidence>
<dbReference type="Pfam" id="PF12911">
    <property type="entry name" value="OppC_N"/>
    <property type="match status" value="1"/>
</dbReference>
<feature type="domain" description="ABC transmembrane type-1" evidence="11">
    <location>
        <begin position="137"/>
        <end position="321"/>
    </location>
</feature>
<accession>A0A7S7RV62</accession>
<dbReference type="AlphaFoldDB" id="A0A7S7RV62"/>
<evidence type="ECO:0000256" key="4">
    <source>
        <dbReference type="ARBA" id="ARBA00022692"/>
    </source>
</evidence>
<evidence type="ECO:0000256" key="9">
    <source>
        <dbReference type="ARBA" id="ARBA00024202"/>
    </source>
</evidence>
<dbReference type="RefSeq" id="WP_194372517.1">
    <property type="nucleotide sequence ID" value="NZ_CP063767.1"/>
</dbReference>
<evidence type="ECO:0000256" key="2">
    <source>
        <dbReference type="ARBA" id="ARBA00022448"/>
    </source>
</evidence>
<organism evidence="12 13">
    <name type="scientific">Thermophilibacter immobilis</name>
    <dbReference type="NCBI Taxonomy" id="2779519"/>
    <lineage>
        <taxon>Bacteria</taxon>
        <taxon>Bacillati</taxon>
        <taxon>Actinomycetota</taxon>
        <taxon>Coriobacteriia</taxon>
        <taxon>Coriobacteriales</taxon>
        <taxon>Atopobiaceae</taxon>
        <taxon>Thermophilibacter</taxon>
    </lineage>
</organism>
<evidence type="ECO:0000256" key="5">
    <source>
        <dbReference type="ARBA" id="ARBA00022856"/>
    </source>
</evidence>
<keyword evidence="4 10" id="KW-0812">Transmembrane</keyword>
<keyword evidence="6" id="KW-0653">Protein transport</keyword>
<dbReference type="CDD" id="cd06261">
    <property type="entry name" value="TM_PBP2"/>
    <property type="match status" value="1"/>
</dbReference>
<dbReference type="GO" id="GO:0015031">
    <property type="term" value="P:protein transport"/>
    <property type="evidence" value="ECO:0007669"/>
    <property type="project" value="UniProtKB-KW"/>
</dbReference>
<keyword evidence="3" id="KW-1003">Cell membrane</keyword>
<keyword evidence="13" id="KW-1185">Reference proteome</keyword>
<dbReference type="InterPro" id="IPR035906">
    <property type="entry name" value="MetI-like_sf"/>
</dbReference>
<evidence type="ECO:0000313" key="13">
    <source>
        <dbReference type="Proteomes" id="UP000593735"/>
    </source>
</evidence>
<name>A0A7S7RV62_9ACTN</name>
<evidence type="ECO:0000256" key="6">
    <source>
        <dbReference type="ARBA" id="ARBA00022927"/>
    </source>
</evidence>
<dbReference type="GO" id="GO:0055085">
    <property type="term" value="P:transmembrane transport"/>
    <property type="evidence" value="ECO:0007669"/>
    <property type="project" value="InterPro"/>
</dbReference>
<keyword evidence="7 10" id="KW-1133">Transmembrane helix</keyword>
<dbReference type="EMBL" id="CP063767">
    <property type="protein sequence ID" value="QOY61308.1"/>
    <property type="molecule type" value="Genomic_DNA"/>
</dbReference>
<feature type="transmembrane region" description="Helical" evidence="10">
    <location>
        <begin position="50"/>
        <end position="70"/>
    </location>
</feature>
<dbReference type="GO" id="GO:0015833">
    <property type="term" value="P:peptide transport"/>
    <property type="evidence" value="ECO:0007669"/>
    <property type="project" value="UniProtKB-KW"/>
</dbReference>
<feature type="transmembrane region" description="Helical" evidence="10">
    <location>
        <begin position="186"/>
        <end position="213"/>
    </location>
</feature>